<dbReference type="Gene3D" id="1.10.510.10">
    <property type="entry name" value="Transferase(Phosphotransferase) domain 1"/>
    <property type="match status" value="1"/>
</dbReference>
<dbReference type="GO" id="GO:0005737">
    <property type="term" value="C:cytoplasm"/>
    <property type="evidence" value="ECO:0007669"/>
    <property type="project" value="TreeGrafter"/>
</dbReference>
<proteinExistence type="predicted"/>
<dbReference type="SUPFAM" id="SSF56112">
    <property type="entry name" value="Protein kinase-like (PK-like)"/>
    <property type="match status" value="1"/>
</dbReference>
<keyword evidence="3 6" id="KW-0547">Nucleotide-binding</keyword>
<feature type="domain" description="Protein kinase" evidence="7">
    <location>
        <begin position="29"/>
        <end position="290"/>
    </location>
</feature>
<dbReference type="SMART" id="SM00220">
    <property type="entry name" value="S_TKc"/>
    <property type="match status" value="1"/>
</dbReference>
<dbReference type="InterPro" id="IPR011009">
    <property type="entry name" value="Kinase-like_dom_sf"/>
</dbReference>
<dbReference type="InterPro" id="IPR000719">
    <property type="entry name" value="Prot_kinase_dom"/>
</dbReference>
<evidence type="ECO:0000256" key="3">
    <source>
        <dbReference type="ARBA" id="ARBA00022741"/>
    </source>
</evidence>
<keyword evidence="9" id="KW-1185">Reference proteome</keyword>
<evidence type="ECO:0000256" key="5">
    <source>
        <dbReference type="ARBA" id="ARBA00022840"/>
    </source>
</evidence>
<name>A0A9Q0M574_BLOTA</name>
<dbReference type="PANTHER" id="PTHR24346">
    <property type="entry name" value="MAP/MICROTUBULE AFFINITY-REGULATING KINASE"/>
    <property type="match status" value="1"/>
</dbReference>
<keyword evidence="2" id="KW-0808">Transferase</keyword>
<comment type="caution">
    <text evidence="8">The sequence shown here is derived from an EMBL/GenBank/DDBJ whole genome shotgun (WGS) entry which is preliminary data.</text>
</comment>
<dbReference type="EMBL" id="JAPWDV010000002">
    <property type="protein sequence ID" value="KAJ6218818.1"/>
    <property type="molecule type" value="Genomic_DNA"/>
</dbReference>
<reference evidence="8" key="1">
    <citation type="submission" date="2022-12" db="EMBL/GenBank/DDBJ databases">
        <title>Genome assemblies of Blomia tropicalis.</title>
        <authorList>
            <person name="Cui Y."/>
        </authorList>
    </citation>
    <scope>NUCLEOTIDE SEQUENCE</scope>
    <source>
        <tissue evidence="8">Adult mites</tissue>
    </source>
</reference>
<dbReference type="Pfam" id="PF00069">
    <property type="entry name" value="Pkinase"/>
    <property type="match status" value="1"/>
</dbReference>
<feature type="binding site" evidence="6">
    <location>
        <position position="57"/>
    </location>
    <ligand>
        <name>ATP</name>
        <dbReference type="ChEBI" id="CHEBI:30616"/>
    </ligand>
</feature>
<dbReference type="PROSITE" id="PS00107">
    <property type="entry name" value="PROTEIN_KINASE_ATP"/>
    <property type="match status" value="1"/>
</dbReference>
<gene>
    <name evidence="8" type="ORF">RDWZM_004630</name>
</gene>
<dbReference type="GO" id="GO:0035556">
    <property type="term" value="P:intracellular signal transduction"/>
    <property type="evidence" value="ECO:0007669"/>
    <property type="project" value="TreeGrafter"/>
</dbReference>
<accession>A0A9Q0M574</accession>
<dbReference type="Proteomes" id="UP001142055">
    <property type="component" value="Chromosome 2"/>
</dbReference>
<dbReference type="GO" id="GO:0005524">
    <property type="term" value="F:ATP binding"/>
    <property type="evidence" value="ECO:0007669"/>
    <property type="project" value="UniProtKB-UniRule"/>
</dbReference>
<dbReference type="PANTHER" id="PTHR24346:SF82">
    <property type="entry name" value="KP78A-RELATED"/>
    <property type="match status" value="1"/>
</dbReference>
<evidence type="ECO:0000259" key="7">
    <source>
        <dbReference type="PROSITE" id="PS50011"/>
    </source>
</evidence>
<evidence type="ECO:0000256" key="4">
    <source>
        <dbReference type="ARBA" id="ARBA00022777"/>
    </source>
</evidence>
<protein>
    <recommendedName>
        <fullName evidence="7">Protein kinase domain-containing protein</fullName>
    </recommendedName>
</protein>
<dbReference type="OMA" id="HYRTGSM"/>
<organism evidence="8 9">
    <name type="scientific">Blomia tropicalis</name>
    <name type="common">Mite</name>
    <dbReference type="NCBI Taxonomy" id="40697"/>
    <lineage>
        <taxon>Eukaryota</taxon>
        <taxon>Metazoa</taxon>
        <taxon>Ecdysozoa</taxon>
        <taxon>Arthropoda</taxon>
        <taxon>Chelicerata</taxon>
        <taxon>Arachnida</taxon>
        <taxon>Acari</taxon>
        <taxon>Acariformes</taxon>
        <taxon>Sarcoptiformes</taxon>
        <taxon>Astigmata</taxon>
        <taxon>Glycyphagoidea</taxon>
        <taxon>Echimyopodidae</taxon>
        <taxon>Blomia</taxon>
    </lineage>
</organism>
<dbReference type="PROSITE" id="PS50011">
    <property type="entry name" value="PROTEIN_KINASE_DOM"/>
    <property type="match status" value="1"/>
</dbReference>
<keyword evidence="5 6" id="KW-0067">ATP-binding</keyword>
<dbReference type="GO" id="GO:0050321">
    <property type="term" value="F:tau-protein kinase activity"/>
    <property type="evidence" value="ECO:0007669"/>
    <property type="project" value="TreeGrafter"/>
</dbReference>
<keyword evidence="4" id="KW-0418">Kinase</keyword>
<dbReference type="AlphaFoldDB" id="A0A9Q0M574"/>
<evidence type="ECO:0000256" key="6">
    <source>
        <dbReference type="PROSITE-ProRule" id="PRU10141"/>
    </source>
</evidence>
<dbReference type="PIRSF" id="PIRSF000654">
    <property type="entry name" value="Integrin-linked_kinase"/>
    <property type="match status" value="1"/>
</dbReference>
<dbReference type="GO" id="GO:0000226">
    <property type="term" value="P:microtubule cytoskeleton organization"/>
    <property type="evidence" value="ECO:0007669"/>
    <property type="project" value="TreeGrafter"/>
</dbReference>
<evidence type="ECO:0000313" key="9">
    <source>
        <dbReference type="Proteomes" id="UP001142055"/>
    </source>
</evidence>
<sequence length="302" mass="34859">MSSSSQPSTTGDVLEFDSKISALFNHKGYKIMNKLGQGAYGKVYKAMDSSGRVSAVKVMDLSLMSENFRNKFLPRELSTLIECRHENLIQVWDIFRASNKIFIFMEFAGNGDLAGYLKKHNPMEDSLSCLWFLQTSRGLSFLHERMLSAHRDIKLDNMLLDGQYVAKLTDFGFAKPSAEKERRQVLLSRTFCGTSPYKAPQVLARKPYNGFKADVWSMGVSLFLLFHRQFPFCWKDRPEQLRQIADYPDYIRSRYRQDLPEDAKTLLDGMFNPDEKARSWIKTIRNNKWLLNMSSTAILPTQ</sequence>
<dbReference type="InterPro" id="IPR017441">
    <property type="entry name" value="Protein_kinase_ATP_BS"/>
</dbReference>
<dbReference type="FunFam" id="1.10.510.10:FF:000571">
    <property type="entry name" value="Maternal embryonic leucine zipper kinase"/>
    <property type="match status" value="1"/>
</dbReference>
<evidence type="ECO:0000256" key="2">
    <source>
        <dbReference type="ARBA" id="ARBA00022679"/>
    </source>
</evidence>
<evidence type="ECO:0000313" key="8">
    <source>
        <dbReference type="EMBL" id="KAJ6218818.1"/>
    </source>
</evidence>
<keyword evidence="1" id="KW-0723">Serine/threonine-protein kinase</keyword>
<evidence type="ECO:0000256" key="1">
    <source>
        <dbReference type="ARBA" id="ARBA00022527"/>
    </source>
</evidence>